<keyword evidence="2" id="KW-1185">Reference proteome</keyword>
<accession>D0LQU2</accession>
<evidence type="ECO:0000313" key="2">
    <source>
        <dbReference type="Proteomes" id="UP000001880"/>
    </source>
</evidence>
<dbReference type="AlphaFoldDB" id="D0LQU2"/>
<organism evidence="1 2">
    <name type="scientific">Haliangium ochraceum (strain DSM 14365 / JCM 11303 / SMP-2)</name>
    <dbReference type="NCBI Taxonomy" id="502025"/>
    <lineage>
        <taxon>Bacteria</taxon>
        <taxon>Pseudomonadati</taxon>
        <taxon>Myxococcota</taxon>
        <taxon>Polyangia</taxon>
        <taxon>Haliangiales</taxon>
        <taxon>Kofleriaceae</taxon>
        <taxon>Haliangium</taxon>
    </lineage>
</organism>
<dbReference type="KEGG" id="hoh:Hoch_1061"/>
<name>D0LQU2_HALO1</name>
<dbReference type="EMBL" id="CP001804">
    <property type="protein sequence ID" value="ACY13652.1"/>
    <property type="molecule type" value="Genomic_DNA"/>
</dbReference>
<sequence>MFDATGAAVEQLTYCRLRVSSVRVWGFEEFDKEA</sequence>
<evidence type="ECO:0000313" key="1">
    <source>
        <dbReference type="EMBL" id="ACY13652.1"/>
    </source>
</evidence>
<gene>
    <name evidence="1" type="ordered locus">Hoch_1061</name>
</gene>
<reference evidence="1 2" key="1">
    <citation type="journal article" date="2010" name="Stand. Genomic Sci.">
        <title>Complete genome sequence of Haliangium ochraceum type strain (SMP-2).</title>
        <authorList>
            <consortium name="US DOE Joint Genome Institute (JGI-PGF)"/>
            <person name="Ivanova N."/>
            <person name="Daum C."/>
            <person name="Lang E."/>
            <person name="Abt B."/>
            <person name="Kopitz M."/>
            <person name="Saunders E."/>
            <person name="Lapidus A."/>
            <person name="Lucas S."/>
            <person name="Glavina Del Rio T."/>
            <person name="Nolan M."/>
            <person name="Tice H."/>
            <person name="Copeland A."/>
            <person name="Cheng J.F."/>
            <person name="Chen F."/>
            <person name="Bruce D."/>
            <person name="Goodwin L."/>
            <person name="Pitluck S."/>
            <person name="Mavromatis K."/>
            <person name="Pati A."/>
            <person name="Mikhailova N."/>
            <person name="Chen A."/>
            <person name="Palaniappan K."/>
            <person name="Land M."/>
            <person name="Hauser L."/>
            <person name="Chang Y.J."/>
            <person name="Jeffries C.D."/>
            <person name="Detter J.C."/>
            <person name="Brettin T."/>
            <person name="Rohde M."/>
            <person name="Goker M."/>
            <person name="Bristow J."/>
            <person name="Markowitz V."/>
            <person name="Eisen J.A."/>
            <person name="Hugenholtz P."/>
            <person name="Kyrpides N.C."/>
            <person name="Klenk H.P."/>
        </authorList>
    </citation>
    <scope>NUCLEOTIDE SEQUENCE [LARGE SCALE GENOMIC DNA]</scope>
    <source>
        <strain evidence="2">DSM 14365 / CIP 107738 / JCM 11303 / AJ 13395 / SMP-2</strain>
    </source>
</reference>
<dbReference type="HOGENOM" id="CLU_3374071_0_0_7"/>
<dbReference type="Proteomes" id="UP000001880">
    <property type="component" value="Chromosome"/>
</dbReference>
<proteinExistence type="predicted"/>
<protein>
    <submittedName>
        <fullName evidence="1">Uncharacterized protein</fullName>
    </submittedName>
</protein>